<dbReference type="NCBIfam" id="NF047509">
    <property type="entry name" value="Rv3131_FMN_oxido"/>
    <property type="match status" value="1"/>
</dbReference>
<keyword evidence="3" id="KW-1185">Reference proteome</keyword>
<protein>
    <recommendedName>
        <fullName evidence="4">Nitroreductase</fullName>
    </recommendedName>
</protein>
<dbReference type="PANTHER" id="PTHR23026">
    <property type="entry name" value="NADPH NITROREDUCTASE"/>
    <property type="match status" value="1"/>
</dbReference>
<sequence length="356" mass="38805">MVATDGTAGASDGNVAERAIEAAVWAPSVYNTQPWRFAVEDDLITVRADPDRQIAVADPEGREMLVSCGAALFTLRLALRHLGREPHIRLLPDPDRPHLLAFARLAPGTGTAADPDQARMYEEVFRRRTHRGAFRADPVDAGVLETLEREAETEGARLLPAAGEHVRGALAGLTQAADHLERATGDYRREITRWAPRPGSSRKEGMLTDAYRSEDVSTEPHFPARDFSRGQGWGIGEHHEPESESEPGAQKHPGGGLFTGEVALLVTADDTPLDWLRAGQALQRILLRAGVDDGLSAAFHTQALEIPELRAFIGERFCAGGHPQMLMRLGVPTGERMRSVRRPAEEVTRREPPAGG</sequence>
<evidence type="ECO:0000313" key="3">
    <source>
        <dbReference type="Proteomes" id="UP000282674"/>
    </source>
</evidence>
<name>A0A3M2M152_9ACTN</name>
<evidence type="ECO:0000313" key="2">
    <source>
        <dbReference type="EMBL" id="RMI42810.1"/>
    </source>
</evidence>
<reference evidence="2 3" key="1">
    <citation type="submission" date="2018-10" db="EMBL/GenBank/DDBJ databases">
        <title>Isolation from soil.</title>
        <authorList>
            <person name="Hu J."/>
        </authorList>
    </citation>
    <scope>NUCLEOTIDE SEQUENCE [LARGE SCALE GENOMIC DNA]</scope>
    <source>
        <strain evidence="2 3">NEAU-Ht49</strain>
    </source>
</reference>
<proteinExistence type="predicted"/>
<dbReference type="AlphaFoldDB" id="A0A3M2M152"/>
<feature type="region of interest" description="Disordered" evidence="1">
    <location>
        <begin position="337"/>
        <end position="356"/>
    </location>
</feature>
<dbReference type="GO" id="GO:0016491">
    <property type="term" value="F:oxidoreductase activity"/>
    <property type="evidence" value="ECO:0007669"/>
    <property type="project" value="InterPro"/>
</dbReference>
<dbReference type="Proteomes" id="UP000282674">
    <property type="component" value="Unassembled WGS sequence"/>
</dbReference>
<dbReference type="InterPro" id="IPR050627">
    <property type="entry name" value="Nitroreductase/BluB"/>
</dbReference>
<accession>A0A3M2M152</accession>
<organism evidence="2 3">
    <name type="scientific">Actinomadura harenae</name>
    <dbReference type="NCBI Taxonomy" id="2483351"/>
    <lineage>
        <taxon>Bacteria</taxon>
        <taxon>Bacillati</taxon>
        <taxon>Actinomycetota</taxon>
        <taxon>Actinomycetes</taxon>
        <taxon>Streptosporangiales</taxon>
        <taxon>Thermomonosporaceae</taxon>
        <taxon>Actinomadura</taxon>
    </lineage>
</organism>
<dbReference type="Gene3D" id="3.40.109.10">
    <property type="entry name" value="NADH Oxidase"/>
    <property type="match status" value="2"/>
</dbReference>
<dbReference type="SUPFAM" id="SSF55469">
    <property type="entry name" value="FMN-dependent nitroreductase-like"/>
    <property type="match status" value="2"/>
</dbReference>
<dbReference type="EMBL" id="RFFG01000030">
    <property type="protein sequence ID" value="RMI42810.1"/>
    <property type="molecule type" value="Genomic_DNA"/>
</dbReference>
<gene>
    <name evidence="2" type="ORF">EBO15_18395</name>
</gene>
<evidence type="ECO:0008006" key="4">
    <source>
        <dbReference type="Google" id="ProtNLM"/>
    </source>
</evidence>
<dbReference type="PANTHER" id="PTHR23026:SF123">
    <property type="entry name" value="NAD(P)H NITROREDUCTASE RV3131-RELATED"/>
    <property type="match status" value="1"/>
</dbReference>
<feature type="region of interest" description="Disordered" evidence="1">
    <location>
        <begin position="214"/>
        <end position="256"/>
    </location>
</feature>
<dbReference type="RefSeq" id="WP_122195631.1">
    <property type="nucleotide sequence ID" value="NZ_JBHSKC010000019.1"/>
</dbReference>
<evidence type="ECO:0000256" key="1">
    <source>
        <dbReference type="SAM" id="MobiDB-lite"/>
    </source>
</evidence>
<comment type="caution">
    <text evidence="2">The sequence shown here is derived from an EMBL/GenBank/DDBJ whole genome shotgun (WGS) entry which is preliminary data.</text>
</comment>
<dbReference type="OrthoDB" id="8156917at2"/>
<dbReference type="InterPro" id="IPR000415">
    <property type="entry name" value="Nitroreductase-like"/>
</dbReference>